<keyword evidence="1 5" id="KW-0489">Methyltransferase</keyword>
<feature type="domain" description="Methyltransferase" evidence="4">
    <location>
        <begin position="56"/>
        <end position="142"/>
    </location>
</feature>
<dbReference type="PANTHER" id="PTHR43464:SF19">
    <property type="entry name" value="UBIQUINONE BIOSYNTHESIS O-METHYLTRANSFERASE, MITOCHONDRIAL"/>
    <property type="match status" value="1"/>
</dbReference>
<dbReference type="SUPFAM" id="SSF53335">
    <property type="entry name" value="S-adenosyl-L-methionine-dependent methyltransferases"/>
    <property type="match status" value="1"/>
</dbReference>
<dbReference type="InterPro" id="IPR029063">
    <property type="entry name" value="SAM-dependent_MTases_sf"/>
</dbReference>
<organism evidence="5 6">
    <name type="scientific">Bradyrhizobium algeriense</name>
    <dbReference type="NCBI Taxonomy" id="634784"/>
    <lineage>
        <taxon>Bacteria</taxon>
        <taxon>Pseudomonadati</taxon>
        <taxon>Pseudomonadota</taxon>
        <taxon>Alphaproteobacteria</taxon>
        <taxon>Hyphomicrobiales</taxon>
        <taxon>Nitrobacteraceae</taxon>
        <taxon>Bradyrhizobium</taxon>
    </lineage>
</organism>
<dbReference type="GO" id="GO:0008168">
    <property type="term" value="F:methyltransferase activity"/>
    <property type="evidence" value="ECO:0007669"/>
    <property type="project" value="UniProtKB-KW"/>
</dbReference>
<dbReference type="EMBL" id="JAZHRV010000001">
    <property type="protein sequence ID" value="MEH2559130.1"/>
    <property type="molecule type" value="Genomic_DNA"/>
</dbReference>
<keyword evidence="3" id="KW-0949">S-adenosyl-L-methionine</keyword>
<reference evidence="5 6" key="1">
    <citation type="submission" date="2024-02" db="EMBL/GenBank/DDBJ databases">
        <title>Adaptive strategies in a cosmopolitan and abundant soil bacterium.</title>
        <authorList>
            <person name="Carini P."/>
        </authorList>
    </citation>
    <scope>NUCLEOTIDE SEQUENCE [LARGE SCALE GENOMIC DNA]</scope>
    <source>
        <strain evidence="5 6">AZCC 1608</strain>
    </source>
</reference>
<evidence type="ECO:0000256" key="3">
    <source>
        <dbReference type="ARBA" id="ARBA00022691"/>
    </source>
</evidence>
<keyword evidence="6" id="KW-1185">Reference proteome</keyword>
<evidence type="ECO:0000313" key="6">
    <source>
        <dbReference type="Proteomes" id="UP001364224"/>
    </source>
</evidence>
<dbReference type="CDD" id="cd02440">
    <property type="entry name" value="AdoMet_MTases"/>
    <property type="match status" value="1"/>
</dbReference>
<protein>
    <submittedName>
        <fullName evidence="5">2-polyprenyl-3-methyl-5-hydroxy-6-metoxy-1, 4-benzoquinol methylase</fullName>
    </submittedName>
</protein>
<dbReference type="Pfam" id="PF13649">
    <property type="entry name" value="Methyltransf_25"/>
    <property type="match status" value="1"/>
</dbReference>
<dbReference type="RefSeq" id="WP_334486908.1">
    <property type="nucleotide sequence ID" value="NZ_JAZHRV010000001.1"/>
</dbReference>
<sequence>MSKETAVDHVTQNMETYNRIAEHYHVTATPGLRAWKEESMRRFAAFLPGAHVVVPGCGDGRDSRFLASLALQVTSFDLSDAMLRIARERDPSGTYLKLDFRDMANLRGPFDGIWASGCLYHLTKAEFVRCVTTCRSLLSKAGVLYVSMKEGQGERYEEILGPRYPGGAEARALLQGRRFYAYYERDELLKALDGFALLAEQRVEPAERGFELWLRKIGEAAAQSRQV</sequence>
<evidence type="ECO:0000259" key="4">
    <source>
        <dbReference type="Pfam" id="PF13649"/>
    </source>
</evidence>
<comment type="caution">
    <text evidence="5">The sequence shown here is derived from an EMBL/GenBank/DDBJ whole genome shotgun (WGS) entry which is preliminary data.</text>
</comment>
<dbReference type="Proteomes" id="UP001364224">
    <property type="component" value="Unassembled WGS sequence"/>
</dbReference>
<dbReference type="Gene3D" id="3.40.50.150">
    <property type="entry name" value="Vaccinia Virus protein VP39"/>
    <property type="match status" value="1"/>
</dbReference>
<dbReference type="PANTHER" id="PTHR43464">
    <property type="entry name" value="METHYLTRANSFERASE"/>
    <property type="match status" value="1"/>
</dbReference>
<evidence type="ECO:0000313" key="5">
    <source>
        <dbReference type="EMBL" id="MEH2559130.1"/>
    </source>
</evidence>
<proteinExistence type="predicted"/>
<accession>A0ABU8BKV6</accession>
<gene>
    <name evidence="5" type="ORF">V1286_006659</name>
</gene>
<keyword evidence="2" id="KW-0808">Transferase</keyword>
<dbReference type="GO" id="GO:0032259">
    <property type="term" value="P:methylation"/>
    <property type="evidence" value="ECO:0007669"/>
    <property type="project" value="UniProtKB-KW"/>
</dbReference>
<evidence type="ECO:0000256" key="2">
    <source>
        <dbReference type="ARBA" id="ARBA00022679"/>
    </source>
</evidence>
<name>A0ABU8BKV6_9BRAD</name>
<dbReference type="InterPro" id="IPR041698">
    <property type="entry name" value="Methyltransf_25"/>
</dbReference>
<evidence type="ECO:0000256" key="1">
    <source>
        <dbReference type="ARBA" id="ARBA00022603"/>
    </source>
</evidence>